<reference evidence="8 9" key="1">
    <citation type="journal article" date="2022" name="Cell">
        <title>Repeat-based holocentromeres influence genome architecture and karyotype evolution.</title>
        <authorList>
            <person name="Hofstatter P.G."/>
            <person name="Thangavel G."/>
            <person name="Lux T."/>
            <person name="Neumann P."/>
            <person name="Vondrak T."/>
            <person name="Novak P."/>
            <person name="Zhang M."/>
            <person name="Costa L."/>
            <person name="Castellani M."/>
            <person name="Scott A."/>
            <person name="Toegelov H."/>
            <person name="Fuchs J."/>
            <person name="Mata-Sucre Y."/>
            <person name="Dias Y."/>
            <person name="Vanzela A.L.L."/>
            <person name="Huettel B."/>
            <person name="Almeida C.C.S."/>
            <person name="Simkova H."/>
            <person name="Souza G."/>
            <person name="Pedrosa-Harand A."/>
            <person name="Macas J."/>
            <person name="Mayer K.F.X."/>
            <person name="Houben A."/>
            <person name="Marques A."/>
        </authorList>
    </citation>
    <scope>NUCLEOTIDE SEQUENCE [LARGE SCALE GENOMIC DNA]</scope>
    <source>
        <strain evidence="8">RhyTen1mFocal</strain>
    </source>
</reference>
<dbReference type="SUPFAM" id="SSF52058">
    <property type="entry name" value="L domain-like"/>
    <property type="match status" value="1"/>
</dbReference>
<dbReference type="InterPro" id="IPR032675">
    <property type="entry name" value="LRR_dom_sf"/>
</dbReference>
<proteinExistence type="inferred from homology"/>
<keyword evidence="4" id="KW-0547">Nucleotide-binding</keyword>
<feature type="domain" description="Disease resistance protein winged helix" evidence="7">
    <location>
        <begin position="401"/>
        <end position="467"/>
    </location>
</feature>
<keyword evidence="4" id="KW-0067">ATP-binding</keyword>
<evidence type="ECO:0000256" key="4">
    <source>
        <dbReference type="ARBA" id="ARBA00022840"/>
    </source>
</evidence>
<dbReference type="EMBL" id="JAMRDG010000001">
    <property type="protein sequence ID" value="KAJ3698197.1"/>
    <property type="molecule type" value="Genomic_DNA"/>
</dbReference>
<evidence type="ECO:0000259" key="5">
    <source>
        <dbReference type="Pfam" id="PF00931"/>
    </source>
</evidence>
<organism evidence="8 9">
    <name type="scientific">Rhynchospora tenuis</name>
    <dbReference type="NCBI Taxonomy" id="198213"/>
    <lineage>
        <taxon>Eukaryota</taxon>
        <taxon>Viridiplantae</taxon>
        <taxon>Streptophyta</taxon>
        <taxon>Embryophyta</taxon>
        <taxon>Tracheophyta</taxon>
        <taxon>Spermatophyta</taxon>
        <taxon>Magnoliopsida</taxon>
        <taxon>Liliopsida</taxon>
        <taxon>Poales</taxon>
        <taxon>Cyperaceae</taxon>
        <taxon>Cyperoideae</taxon>
        <taxon>Rhynchosporeae</taxon>
        <taxon>Rhynchospora</taxon>
    </lineage>
</organism>
<evidence type="ECO:0000259" key="6">
    <source>
        <dbReference type="Pfam" id="PF23247"/>
    </source>
</evidence>
<feature type="domain" description="NB-ARC" evidence="5">
    <location>
        <begin position="155"/>
        <end position="311"/>
    </location>
</feature>
<sequence length="899" mass="103975">MEFVNSVITNNICEFAGTIVEHALYPFQVDNNISDLESATRDLVALKEDVKTRIEIAERQNGFRTNQAVEWLNKVDTFEKEVEEIQENNHKRRRSFWSNYTTSSSAVKKLRDLRSLCDQKTTIEVTVDLPPPLSQKMPASSSKSPNLESALHYIKDNVHNIIGIWGMGGVGKTHLLEQINNELSGDPAFKVVVFVTCFKECSEENVQNKIIDKLILRRSDSMEQKQSTIYNFLKEKSFVILLDDLWGRIDLKTIGIPNPMKAIGTCKRKVVLTTRSTEVCGQMEVKKKIKVDVLSWDNAWSLFKEKVTEETIDSDPLIQKHAVAVVKELGGLPLALTTIGRAMHDKMDPREWEQAIVLLKQARLNDVEFSHLNQSVFHKLKFSYDSLKNDALRQCFLHCSLWPEDYQFQKDDLIQNWIGLGLIDEPKLQAAYDIGYCYIRRLQAVCLLEVGNNGNAMKMHDMIRDMALWIINSQKEYTNKWIVQAGTYQEKREIEISGETEKVSVMMNFASKISISITCSFTKLSTLFLNNNSIEDPKILRLELFSKLTFLDLSWNFLKAFPVEICKLVHLQFLNLSFNMSLKSLLPEKIETLINLKYLYLRKTQCTFSNRVLSKLKALRVLDLYDCYMVENFHEFLVLQDDLQCLPHFEALGITISSMNDFYEFSQKVSVPIRWLNICNYKESCLSFSSCFMGNSSMQSNLIFINITTMDSVEFVKFESTSENRKACHLERLENLFFQQMWNMKKVIWSDLDPKDVFPRLQFLSFGNCAELTSISWVINLPCIRRLELVGCKSMKQLIQIDELENRGLEVSQHSFPFLKIMSLDGNDELERISDPTITFPALECLNVIRCDKLKTLPFNPRTSSKKLRLIRGDEEWWNNVKMEDGTDKSSVQSFFKKR</sequence>
<dbReference type="InterPro" id="IPR036388">
    <property type="entry name" value="WH-like_DNA-bd_sf"/>
</dbReference>
<dbReference type="InterPro" id="IPR057135">
    <property type="entry name" value="At4g27190-like_LRR"/>
</dbReference>
<dbReference type="PANTHER" id="PTHR33463:SF207">
    <property type="entry name" value="AAA+ ATPASE DOMAIN-CONTAINING PROTEIN"/>
    <property type="match status" value="1"/>
</dbReference>
<dbReference type="InterPro" id="IPR050905">
    <property type="entry name" value="Plant_NBS-LRR"/>
</dbReference>
<evidence type="ECO:0000256" key="2">
    <source>
        <dbReference type="ARBA" id="ARBA00022737"/>
    </source>
</evidence>
<keyword evidence="3" id="KW-0611">Plant defense</keyword>
<dbReference type="InterPro" id="IPR027417">
    <property type="entry name" value="P-loop_NTPase"/>
</dbReference>
<dbReference type="Gene3D" id="1.10.8.430">
    <property type="entry name" value="Helical domain of apoptotic protease-activating factors"/>
    <property type="match status" value="1"/>
</dbReference>
<name>A0AAD5ZHU9_9POAL</name>
<evidence type="ECO:0000256" key="3">
    <source>
        <dbReference type="ARBA" id="ARBA00022821"/>
    </source>
</evidence>
<dbReference type="Gene3D" id="3.80.10.10">
    <property type="entry name" value="Ribonuclease Inhibitor"/>
    <property type="match status" value="2"/>
</dbReference>
<dbReference type="Pfam" id="PF23247">
    <property type="entry name" value="LRR_RPS2"/>
    <property type="match status" value="1"/>
</dbReference>
<keyword evidence="2" id="KW-0677">Repeat</keyword>
<dbReference type="GO" id="GO:0042742">
    <property type="term" value="P:defense response to bacterium"/>
    <property type="evidence" value="ECO:0007669"/>
    <property type="project" value="UniProtKB-ARBA"/>
</dbReference>
<dbReference type="GO" id="GO:0009626">
    <property type="term" value="P:plant-type hypersensitive response"/>
    <property type="evidence" value="ECO:0007669"/>
    <property type="project" value="UniProtKB-ARBA"/>
</dbReference>
<dbReference type="GO" id="GO:0005524">
    <property type="term" value="F:ATP binding"/>
    <property type="evidence" value="ECO:0007669"/>
    <property type="project" value="UniProtKB-KW"/>
</dbReference>
<gene>
    <name evidence="8" type="ORF">LUZ61_001902</name>
</gene>
<keyword evidence="9" id="KW-1185">Reference proteome</keyword>
<dbReference type="SUPFAM" id="SSF52540">
    <property type="entry name" value="P-loop containing nucleoside triphosphate hydrolases"/>
    <property type="match status" value="1"/>
</dbReference>
<dbReference type="Pfam" id="PF00931">
    <property type="entry name" value="NB-ARC"/>
    <property type="match status" value="1"/>
</dbReference>
<dbReference type="PANTHER" id="PTHR33463">
    <property type="entry name" value="NB-ARC DOMAIN-CONTAINING PROTEIN-RELATED"/>
    <property type="match status" value="1"/>
</dbReference>
<evidence type="ECO:0000313" key="9">
    <source>
        <dbReference type="Proteomes" id="UP001210211"/>
    </source>
</evidence>
<dbReference type="InterPro" id="IPR002182">
    <property type="entry name" value="NB-ARC"/>
</dbReference>
<dbReference type="GO" id="GO:0043531">
    <property type="term" value="F:ADP binding"/>
    <property type="evidence" value="ECO:0007669"/>
    <property type="project" value="InterPro"/>
</dbReference>
<dbReference type="FunFam" id="3.40.50.300:FF:001091">
    <property type="entry name" value="Probable disease resistance protein At1g61300"/>
    <property type="match status" value="1"/>
</dbReference>
<dbReference type="PRINTS" id="PR00364">
    <property type="entry name" value="DISEASERSIST"/>
</dbReference>
<comment type="caution">
    <text evidence="8">The sequence shown here is derived from an EMBL/GenBank/DDBJ whole genome shotgun (WGS) entry which is preliminary data.</text>
</comment>
<dbReference type="FunFam" id="1.10.10.10:FF:000322">
    <property type="entry name" value="Probable disease resistance protein At1g63360"/>
    <property type="match status" value="1"/>
</dbReference>
<dbReference type="InterPro" id="IPR058922">
    <property type="entry name" value="WHD_DRP"/>
</dbReference>
<feature type="domain" description="Disease resistance protein At4g27190-like leucine-rich repeats" evidence="6">
    <location>
        <begin position="741"/>
        <end position="857"/>
    </location>
</feature>
<dbReference type="AlphaFoldDB" id="A0AAD5ZHU9"/>
<dbReference type="Gene3D" id="1.10.10.10">
    <property type="entry name" value="Winged helix-like DNA-binding domain superfamily/Winged helix DNA-binding domain"/>
    <property type="match status" value="1"/>
</dbReference>
<dbReference type="Pfam" id="PF23559">
    <property type="entry name" value="WHD_DRP"/>
    <property type="match status" value="1"/>
</dbReference>
<accession>A0AAD5ZHU9</accession>
<protein>
    <recommendedName>
        <fullName evidence="10">NB-ARC domain-containing protein</fullName>
    </recommendedName>
</protein>
<evidence type="ECO:0000256" key="1">
    <source>
        <dbReference type="ARBA" id="ARBA00008894"/>
    </source>
</evidence>
<dbReference type="Gene3D" id="3.40.50.300">
    <property type="entry name" value="P-loop containing nucleotide triphosphate hydrolases"/>
    <property type="match status" value="1"/>
</dbReference>
<dbReference type="GO" id="GO:0002758">
    <property type="term" value="P:innate immune response-activating signaling pathway"/>
    <property type="evidence" value="ECO:0007669"/>
    <property type="project" value="UniProtKB-ARBA"/>
</dbReference>
<evidence type="ECO:0000313" key="8">
    <source>
        <dbReference type="EMBL" id="KAJ3698197.1"/>
    </source>
</evidence>
<dbReference type="InterPro" id="IPR042197">
    <property type="entry name" value="Apaf_helical"/>
</dbReference>
<evidence type="ECO:0008006" key="10">
    <source>
        <dbReference type="Google" id="ProtNLM"/>
    </source>
</evidence>
<evidence type="ECO:0000259" key="7">
    <source>
        <dbReference type="Pfam" id="PF23559"/>
    </source>
</evidence>
<comment type="similarity">
    <text evidence="1">Belongs to the disease resistance NB-LRR family.</text>
</comment>
<dbReference type="Proteomes" id="UP001210211">
    <property type="component" value="Unassembled WGS sequence"/>
</dbReference>